<proteinExistence type="predicted"/>
<gene>
    <name evidence="1" type="ORF">DXD09_00025</name>
</gene>
<reference evidence="1 2" key="1">
    <citation type="submission" date="2018-08" db="EMBL/GenBank/DDBJ databases">
        <title>A genome reference for cultivated species of the human gut microbiota.</title>
        <authorList>
            <person name="Zou Y."/>
            <person name="Xue W."/>
            <person name="Luo G."/>
        </authorList>
    </citation>
    <scope>NUCLEOTIDE SEQUENCE [LARGE SCALE GENOMIC DNA]</scope>
    <source>
        <strain evidence="1 2">TF10-9AT</strain>
    </source>
</reference>
<evidence type="ECO:0000313" key="2">
    <source>
        <dbReference type="Proteomes" id="UP000260790"/>
    </source>
</evidence>
<accession>A0A8B2Z0Y1</accession>
<dbReference type="AlphaFoldDB" id="A0A8B2Z0Y1"/>
<protein>
    <submittedName>
        <fullName evidence="1">Uncharacterized protein</fullName>
    </submittedName>
</protein>
<sequence length="156" mass="18174">MSCLERTLDLIVFFHYKFLPCRIQRRSYLQRKKHDLQKRRSRLSVSVLKYVLSNISIALRCIFYSDSLQFLQLKPSIACIKTSRASANLPFVRLQRCFISSAGLLMIFATSSSTVTMIQSEKYNCKARNCIKKPRASPELKTRFILRNGDSSEFYQ</sequence>
<organism evidence="1 2">
    <name type="scientific">Ligilactobacillus ruminis</name>
    <dbReference type="NCBI Taxonomy" id="1623"/>
    <lineage>
        <taxon>Bacteria</taxon>
        <taxon>Bacillati</taxon>
        <taxon>Bacillota</taxon>
        <taxon>Bacilli</taxon>
        <taxon>Lactobacillales</taxon>
        <taxon>Lactobacillaceae</taxon>
        <taxon>Ligilactobacillus</taxon>
    </lineage>
</organism>
<dbReference type="EMBL" id="QSQR01000001">
    <property type="protein sequence ID" value="RGK48166.1"/>
    <property type="molecule type" value="Genomic_DNA"/>
</dbReference>
<evidence type="ECO:0000313" key="1">
    <source>
        <dbReference type="EMBL" id="RGK48166.1"/>
    </source>
</evidence>
<dbReference type="Proteomes" id="UP000260790">
    <property type="component" value="Unassembled WGS sequence"/>
</dbReference>
<comment type="caution">
    <text evidence="1">The sequence shown here is derived from an EMBL/GenBank/DDBJ whole genome shotgun (WGS) entry which is preliminary data.</text>
</comment>
<name>A0A8B2Z0Y1_9LACO</name>